<gene>
    <name evidence="1" type="ORF">CVS27_15410</name>
</gene>
<protein>
    <submittedName>
        <fullName evidence="1">Uncharacterized protein</fullName>
    </submittedName>
</protein>
<organism evidence="1 2">
    <name type="scientific">Arthrobacter glacialis</name>
    <dbReference type="NCBI Taxonomy" id="1664"/>
    <lineage>
        <taxon>Bacteria</taxon>
        <taxon>Bacillati</taxon>
        <taxon>Actinomycetota</taxon>
        <taxon>Actinomycetes</taxon>
        <taxon>Micrococcales</taxon>
        <taxon>Micrococcaceae</taxon>
        <taxon>Arthrobacter</taxon>
    </lineage>
</organism>
<keyword evidence="2" id="KW-1185">Reference proteome</keyword>
<reference evidence="1 2" key="1">
    <citation type="submission" date="2018-01" db="EMBL/GenBank/DDBJ databases">
        <title>Arthrobacter sp. nov., from glaciers in China.</title>
        <authorList>
            <person name="Liu Q."/>
            <person name="Xin Y.-H."/>
        </authorList>
    </citation>
    <scope>NUCLEOTIDE SEQUENCE [LARGE SCALE GENOMIC DNA]</scope>
    <source>
        <strain evidence="1 2">HLT2-12-2</strain>
    </source>
</reference>
<name>A0A2S3ZTB6_ARTGL</name>
<dbReference type="Proteomes" id="UP000237061">
    <property type="component" value="Unassembled WGS sequence"/>
</dbReference>
<evidence type="ECO:0000313" key="2">
    <source>
        <dbReference type="Proteomes" id="UP000237061"/>
    </source>
</evidence>
<proteinExistence type="predicted"/>
<dbReference type="RefSeq" id="WP_103466729.1">
    <property type="nucleotide sequence ID" value="NZ_PPXC01000013.1"/>
</dbReference>
<sequence length="99" mass="10861">MKYTVTWSEHATYKTEVTVTNADIAAWANETGILRSLEHAQDPSHKISADDITKMQGATPAFHRAIIALYTNKTTLLRPSDSSIVTATGQRISEITSGR</sequence>
<comment type="caution">
    <text evidence="1">The sequence shown here is derived from an EMBL/GenBank/DDBJ whole genome shotgun (WGS) entry which is preliminary data.</text>
</comment>
<dbReference type="EMBL" id="PPXC01000013">
    <property type="protein sequence ID" value="POH72506.1"/>
    <property type="molecule type" value="Genomic_DNA"/>
</dbReference>
<evidence type="ECO:0000313" key="1">
    <source>
        <dbReference type="EMBL" id="POH72506.1"/>
    </source>
</evidence>
<dbReference type="AlphaFoldDB" id="A0A2S3ZTB6"/>
<accession>A0A2S3ZTB6</accession>